<evidence type="ECO:0000313" key="2">
    <source>
        <dbReference type="EMBL" id="GAH70471.1"/>
    </source>
</evidence>
<name>X1HK49_9ZZZZ</name>
<accession>X1HK49</accession>
<comment type="caution">
    <text evidence="2">The sequence shown here is derived from an EMBL/GenBank/DDBJ whole genome shotgun (WGS) entry which is preliminary data.</text>
</comment>
<protein>
    <recommendedName>
        <fullName evidence="1">Transposase putative helix-turn-helix domain-containing protein</fullName>
    </recommendedName>
</protein>
<evidence type="ECO:0000259" key="1">
    <source>
        <dbReference type="Pfam" id="PF12323"/>
    </source>
</evidence>
<dbReference type="EMBL" id="BARU01027106">
    <property type="protein sequence ID" value="GAH70471.1"/>
    <property type="molecule type" value="Genomic_DNA"/>
</dbReference>
<reference evidence="2" key="1">
    <citation type="journal article" date="2014" name="Front. Microbiol.">
        <title>High frequency of phylogenetically diverse reductive dehalogenase-homologous genes in deep subseafloor sedimentary metagenomes.</title>
        <authorList>
            <person name="Kawai M."/>
            <person name="Futagami T."/>
            <person name="Toyoda A."/>
            <person name="Takaki Y."/>
            <person name="Nishi S."/>
            <person name="Hori S."/>
            <person name="Arai W."/>
            <person name="Tsubouchi T."/>
            <person name="Morono Y."/>
            <person name="Uchiyama I."/>
            <person name="Ito T."/>
            <person name="Fujiyama A."/>
            <person name="Inagaki F."/>
            <person name="Takami H."/>
        </authorList>
    </citation>
    <scope>NUCLEOTIDE SEQUENCE</scope>
    <source>
        <strain evidence="2">Expedition CK06-06</strain>
    </source>
</reference>
<dbReference type="Pfam" id="PF12323">
    <property type="entry name" value="HTH_OrfB_IS605"/>
    <property type="match status" value="1"/>
</dbReference>
<sequence length="53" mass="6891">MRKTLKYRLFPTKKQQRILQEQLNECRWLYNHFLEERKNAWEEDKRNITYFQQ</sequence>
<dbReference type="AlphaFoldDB" id="X1HK49"/>
<feature type="non-terminal residue" evidence="2">
    <location>
        <position position="53"/>
    </location>
</feature>
<organism evidence="2">
    <name type="scientific">marine sediment metagenome</name>
    <dbReference type="NCBI Taxonomy" id="412755"/>
    <lineage>
        <taxon>unclassified sequences</taxon>
        <taxon>metagenomes</taxon>
        <taxon>ecological metagenomes</taxon>
    </lineage>
</organism>
<feature type="domain" description="Transposase putative helix-turn-helix" evidence="1">
    <location>
        <begin position="1"/>
        <end position="45"/>
    </location>
</feature>
<dbReference type="InterPro" id="IPR021027">
    <property type="entry name" value="Transposase_put_HTH"/>
</dbReference>
<proteinExistence type="predicted"/>
<gene>
    <name evidence="2" type="ORF">S03H2_43451</name>
</gene>